<keyword evidence="18" id="KW-1185">Reference proteome</keyword>
<gene>
    <name evidence="17" type="ORF">ACFQZM_01935</name>
</gene>
<keyword evidence="6" id="KW-0004">4Fe-4S</keyword>
<evidence type="ECO:0000256" key="14">
    <source>
        <dbReference type="ARBA" id="ARBA00024827"/>
    </source>
</evidence>
<evidence type="ECO:0000256" key="4">
    <source>
        <dbReference type="ARBA" id="ARBA00012438"/>
    </source>
</evidence>
<evidence type="ECO:0000313" key="17">
    <source>
        <dbReference type="EMBL" id="MFD0683243.1"/>
    </source>
</evidence>
<dbReference type="InterPro" id="IPR004358">
    <property type="entry name" value="Sig_transdc_His_kin-like_C"/>
</dbReference>
<comment type="subcellular location">
    <subcellularLocation>
        <location evidence="3">Cytoplasm</location>
    </subcellularLocation>
</comment>
<evidence type="ECO:0000313" key="18">
    <source>
        <dbReference type="Proteomes" id="UP001597063"/>
    </source>
</evidence>
<dbReference type="EMBL" id="JBHTGP010000001">
    <property type="protein sequence ID" value="MFD0683243.1"/>
    <property type="molecule type" value="Genomic_DNA"/>
</dbReference>
<feature type="domain" description="Histidine kinase" evidence="16">
    <location>
        <begin position="293"/>
        <end position="379"/>
    </location>
</feature>
<sequence length="387" mass="42230">MVNAKTDFLPTRGDIVAELPPWRPEATGPEAASRLEARRAGIMAEYGRVLDEPGGPIASDAAARRQLMANAERILTDVVDSLRAGTVRVDEGYKLTIRETAEAPAPHGVQPRESLRTGIALFDVVQRELFLHLGSGERSQRLLMLALRALYESITVRIGEGVLAHEGYLLDKIHKAQVEERRRIGRDLHDRVGLWLSAAYRQLELYDLDASGKENCLGTEKRLTAAYDAVREAMRILREITSELRFCEPSDSLEKALLTAFEAVATGDAAVQLKINGDEVWAPPAVKDESFLIVREAVRNAVVHGRAGIVLVRIDIAPREMRIYVDDNGGGFDPRRTATSGGVGLSTMRERAELVGGTLAVSSAPGEGTHVELFIPLPGSEDGRQGS</sequence>
<dbReference type="PANTHER" id="PTHR24421">
    <property type="entry name" value="NITRATE/NITRITE SENSOR PROTEIN NARX-RELATED"/>
    <property type="match status" value="1"/>
</dbReference>
<keyword evidence="8" id="KW-0808">Transferase</keyword>
<comment type="cofactor">
    <cofactor evidence="2">
        <name>[4Fe-4S] cluster</name>
        <dbReference type="ChEBI" id="CHEBI:49883"/>
    </cofactor>
</comment>
<evidence type="ECO:0000256" key="3">
    <source>
        <dbReference type="ARBA" id="ARBA00004496"/>
    </source>
</evidence>
<evidence type="ECO:0000259" key="16">
    <source>
        <dbReference type="PROSITE" id="PS50109"/>
    </source>
</evidence>
<evidence type="ECO:0000256" key="7">
    <source>
        <dbReference type="ARBA" id="ARBA00022490"/>
    </source>
</evidence>
<evidence type="ECO:0000256" key="9">
    <source>
        <dbReference type="ARBA" id="ARBA00022723"/>
    </source>
</evidence>
<dbReference type="InterPro" id="IPR036890">
    <property type="entry name" value="HATPase_C_sf"/>
</dbReference>
<evidence type="ECO:0000256" key="13">
    <source>
        <dbReference type="ARBA" id="ARBA00023014"/>
    </source>
</evidence>
<dbReference type="CDD" id="cd16917">
    <property type="entry name" value="HATPase_UhpB-NarQ-NarX-like"/>
    <property type="match status" value="1"/>
</dbReference>
<dbReference type="PRINTS" id="PR00344">
    <property type="entry name" value="BCTRLSENSOR"/>
</dbReference>
<evidence type="ECO:0000256" key="5">
    <source>
        <dbReference type="ARBA" id="ARBA00017322"/>
    </source>
</evidence>
<evidence type="ECO:0000256" key="15">
    <source>
        <dbReference type="ARBA" id="ARBA00030800"/>
    </source>
</evidence>
<evidence type="ECO:0000256" key="6">
    <source>
        <dbReference type="ARBA" id="ARBA00022485"/>
    </source>
</evidence>
<dbReference type="RefSeq" id="WP_131757124.1">
    <property type="nucleotide sequence ID" value="NZ_CAACUY010000025.1"/>
</dbReference>
<keyword evidence="10 17" id="KW-0418">Kinase</keyword>
<dbReference type="Pfam" id="PF07730">
    <property type="entry name" value="HisKA_3"/>
    <property type="match status" value="1"/>
</dbReference>
<comment type="catalytic activity">
    <reaction evidence="1">
        <text>ATP + protein L-histidine = ADP + protein N-phospho-L-histidine.</text>
        <dbReference type="EC" id="2.7.13.3"/>
    </reaction>
</comment>
<name>A0ABW2XDC0_9ACTN</name>
<comment type="function">
    <text evidence="14">Member of the two-component regulatory system NreB/NreC involved in the control of dissimilatory nitrate/nitrite reduction in response to oxygen. NreB functions as a direct oxygen sensor histidine kinase which is autophosphorylated, in the absence of oxygen, probably at the conserved histidine residue, and transfers its phosphate group probably to a conserved aspartate residue of NreC. NreB/NreC activates the expression of the nitrate (narGHJI) and nitrite (nir) reductase operons, as well as the putative nitrate transporter gene narT.</text>
</comment>
<evidence type="ECO:0000256" key="8">
    <source>
        <dbReference type="ARBA" id="ARBA00022679"/>
    </source>
</evidence>
<dbReference type="GO" id="GO:0016301">
    <property type="term" value="F:kinase activity"/>
    <property type="evidence" value="ECO:0007669"/>
    <property type="project" value="UniProtKB-KW"/>
</dbReference>
<protein>
    <recommendedName>
        <fullName evidence="5">Oxygen sensor histidine kinase NreB</fullName>
        <ecNumber evidence="4">2.7.13.3</ecNumber>
    </recommendedName>
    <alternativeName>
        <fullName evidence="15">Nitrogen regulation protein B</fullName>
    </alternativeName>
</protein>
<dbReference type="EC" id="2.7.13.3" evidence="4"/>
<dbReference type="InterPro" id="IPR011712">
    <property type="entry name" value="Sig_transdc_His_kin_sub3_dim/P"/>
</dbReference>
<evidence type="ECO:0000256" key="11">
    <source>
        <dbReference type="ARBA" id="ARBA00023004"/>
    </source>
</evidence>
<organism evidence="17 18">
    <name type="scientific">Actinomadura fibrosa</name>
    <dbReference type="NCBI Taxonomy" id="111802"/>
    <lineage>
        <taxon>Bacteria</taxon>
        <taxon>Bacillati</taxon>
        <taxon>Actinomycetota</taxon>
        <taxon>Actinomycetes</taxon>
        <taxon>Streptosporangiales</taxon>
        <taxon>Thermomonosporaceae</taxon>
        <taxon>Actinomadura</taxon>
    </lineage>
</organism>
<keyword evidence="7" id="KW-0963">Cytoplasm</keyword>
<dbReference type="Gene3D" id="1.20.5.1930">
    <property type="match status" value="1"/>
</dbReference>
<keyword evidence="11" id="KW-0408">Iron</keyword>
<accession>A0ABW2XDC0</accession>
<comment type="caution">
    <text evidence="17">The sequence shown here is derived from an EMBL/GenBank/DDBJ whole genome shotgun (WGS) entry which is preliminary data.</text>
</comment>
<dbReference type="InterPro" id="IPR005467">
    <property type="entry name" value="His_kinase_dom"/>
</dbReference>
<dbReference type="InterPro" id="IPR050482">
    <property type="entry name" value="Sensor_HK_TwoCompSys"/>
</dbReference>
<evidence type="ECO:0000256" key="10">
    <source>
        <dbReference type="ARBA" id="ARBA00022777"/>
    </source>
</evidence>
<dbReference type="SMART" id="SM00387">
    <property type="entry name" value="HATPase_c"/>
    <property type="match status" value="1"/>
</dbReference>
<evidence type="ECO:0000256" key="2">
    <source>
        <dbReference type="ARBA" id="ARBA00001966"/>
    </source>
</evidence>
<reference evidence="18" key="1">
    <citation type="journal article" date="2019" name="Int. J. Syst. Evol. Microbiol.">
        <title>The Global Catalogue of Microorganisms (GCM) 10K type strain sequencing project: providing services to taxonomists for standard genome sequencing and annotation.</title>
        <authorList>
            <consortium name="The Broad Institute Genomics Platform"/>
            <consortium name="The Broad Institute Genome Sequencing Center for Infectious Disease"/>
            <person name="Wu L."/>
            <person name="Ma J."/>
        </authorList>
    </citation>
    <scope>NUCLEOTIDE SEQUENCE [LARGE SCALE GENOMIC DNA]</scope>
    <source>
        <strain evidence="18">JCM 9371</strain>
    </source>
</reference>
<dbReference type="InterPro" id="IPR003594">
    <property type="entry name" value="HATPase_dom"/>
</dbReference>
<keyword evidence="13" id="KW-0411">Iron-sulfur</keyword>
<dbReference type="Gene3D" id="3.30.565.10">
    <property type="entry name" value="Histidine kinase-like ATPase, C-terminal domain"/>
    <property type="match status" value="1"/>
</dbReference>
<evidence type="ECO:0000256" key="1">
    <source>
        <dbReference type="ARBA" id="ARBA00000085"/>
    </source>
</evidence>
<dbReference type="SUPFAM" id="SSF55874">
    <property type="entry name" value="ATPase domain of HSP90 chaperone/DNA topoisomerase II/histidine kinase"/>
    <property type="match status" value="1"/>
</dbReference>
<keyword evidence="12" id="KW-0902">Two-component regulatory system</keyword>
<dbReference type="Pfam" id="PF02518">
    <property type="entry name" value="HATPase_c"/>
    <property type="match status" value="1"/>
</dbReference>
<evidence type="ECO:0000256" key="12">
    <source>
        <dbReference type="ARBA" id="ARBA00023012"/>
    </source>
</evidence>
<dbReference type="PROSITE" id="PS50109">
    <property type="entry name" value="HIS_KIN"/>
    <property type="match status" value="1"/>
</dbReference>
<dbReference type="Proteomes" id="UP001597063">
    <property type="component" value="Unassembled WGS sequence"/>
</dbReference>
<keyword evidence="9" id="KW-0479">Metal-binding</keyword>
<proteinExistence type="predicted"/>